<dbReference type="EMBL" id="GBRH01239836">
    <property type="protein sequence ID" value="JAD58059.1"/>
    <property type="molecule type" value="Transcribed_RNA"/>
</dbReference>
<proteinExistence type="predicted"/>
<reference evidence="2" key="1">
    <citation type="submission" date="2014-09" db="EMBL/GenBank/DDBJ databases">
        <authorList>
            <person name="Magalhaes I.L.F."/>
            <person name="Oliveira U."/>
            <person name="Santos F.R."/>
            <person name="Vidigal T.H.D.A."/>
            <person name="Brescovit A.D."/>
            <person name="Santos A.J."/>
        </authorList>
    </citation>
    <scope>NUCLEOTIDE SEQUENCE</scope>
    <source>
        <tissue evidence="2">Shoot tissue taken approximately 20 cm above the soil surface</tissue>
    </source>
</reference>
<name>A0A0A9B255_ARUDO</name>
<reference evidence="2" key="2">
    <citation type="journal article" date="2015" name="Data Brief">
        <title>Shoot transcriptome of the giant reed, Arundo donax.</title>
        <authorList>
            <person name="Barrero R.A."/>
            <person name="Guerrero F.D."/>
            <person name="Moolhuijzen P."/>
            <person name="Goolsby J.A."/>
            <person name="Tidwell J."/>
            <person name="Bellgard S.E."/>
            <person name="Bellgard M.I."/>
        </authorList>
    </citation>
    <scope>NUCLEOTIDE SEQUENCE</scope>
    <source>
        <tissue evidence="2">Shoot tissue taken approximately 20 cm above the soil surface</tissue>
    </source>
</reference>
<protein>
    <submittedName>
        <fullName evidence="2">Uncharacterized protein</fullName>
    </submittedName>
</protein>
<accession>A0A0A9B255</accession>
<feature type="transmembrane region" description="Helical" evidence="1">
    <location>
        <begin position="12"/>
        <end position="35"/>
    </location>
</feature>
<evidence type="ECO:0000256" key="1">
    <source>
        <dbReference type="SAM" id="Phobius"/>
    </source>
</evidence>
<organism evidence="2">
    <name type="scientific">Arundo donax</name>
    <name type="common">Giant reed</name>
    <name type="synonym">Donax arundinaceus</name>
    <dbReference type="NCBI Taxonomy" id="35708"/>
    <lineage>
        <taxon>Eukaryota</taxon>
        <taxon>Viridiplantae</taxon>
        <taxon>Streptophyta</taxon>
        <taxon>Embryophyta</taxon>
        <taxon>Tracheophyta</taxon>
        <taxon>Spermatophyta</taxon>
        <taxon>Magnoliopsida</taxon>
        <taxon>Liliopsida</taxon>
        <taxon>Poales</taxon>
        <taxon>Poaceae</taxon>
        <taxon>PACMAD clade</taxon>
        <taxon>Arundinoideae</taxon>
        <taxon>Arundineae</taxon>
        <taxon>Arundo</taxon>
    </lineage>
</organism>
<keyword evidence="1" id="KW-1133">Transmembrane helix</keyword>
<keyword evidence="1" id="KW-0812">Transmembrane</keyword>
<sequence>MSSKVWGEKCSVSFLPEILFLRFIMLCLMCCYVMYLRPEVHIQVLHP</sequence>
<dbReference type="AlphaFoldDB" id="A0A0A9B255"/>
<evidence type="ECO:0000313" key="2">
    <source>
        <dbReference type="EMBL" id="JAD58059.1"/>
    </source>
</evidence>
<keyword evidence="1" id="KW-0472">Membrane</keyword>